<dbReference type="InterPro" id="IPR039757">
    <property type="entry name" value="EIF2D"/>
</dbReference>
<dbReference type="InterPro" id="IPR041366">
    <property type="entry name" value="Pre-PUA"/>
</dbReference>
<sequence>MFKKPFKVKSNSQLKGSDRKKLRSDILQQFTNLTEDELNAILPNKETVFQLKALTHSKDLVIVYTVQKLPIIFEIEKVMFPTVYALWHAPDLLPAFTTHPQVLPVIARGADLMLPGVILPHGPSLHAYGKLQRGERVAVNLSTNKAPVAVGRTAHSSYDMYMAAGRGKCVEVLHYYGDLLSTYGTKLMVPELGPAFQTDGIEPLAGPNELLESVETLAGDVDRVDLSLSEKEEVNEDFGESAQSTSNPELEEDSNSDDVDPSSSDICPDELLKYCFFKALKTTMKKVDLPLLTSNFYKLHMIPACPKEYVLDIKKSTYKKLSNFLDYMVQAGVINTETLQKGVQSISKIDYSSQLLKQFVDNYSNEEDGTSLSVDTTQTNKTSAPEIIEKYTVTAAVLPLFYEYDYKKKDAVSVTVVRKVISDYVRVHSLQTHKDTREVILDPVLRSATGAPIGVNQVPWSQLVTAVLDQMGHSFKVELGGNEAALTKGKLPPIDINVGTRSGNKKVTLVNNLELFGINVTEFARECQHGVAASTTINSLPHAKSVQLQIQGNQVNFVAKILTEKYQIPKRYLRGLENAPKKKK</sequence>
<dbReference type="FunFam" id="3.10.400.20:FF:000002">
    <property type="entry name" value="Eukaryotic translation initiation factor 2D"/>
    <property type="match status" value="1"/>
</dbReference>
<dbReference type="Pfam" id="PF17832">
    <property type="entry name" value="Pre-PUA"/>
    <property type="match status" value="1"/>
</dbReference>
<dbReference type="Pfam" id="PF25304">
    <property type="entry name" value="WHD_eIF2D"/>
    <property type="match status" value="1"/>
</dbReference>
<dbReference type="InterPro" id="IPR036877">
    <property type="entry name" value="SUI1_dom_sf"/>
</dbReference>
<dbReference type="SUPFAM" id="SSF88697">
    <property type="entry name" value="PUA domain-like"/>
    <property type="match status" value="1"/>
</dbReference>
<dbReference type="CDD" id="cd11610">
    <property type="entry name" value="eIF2D_N"/>
    <property type="match status" value="1"/>
</dbReference>
<gene>
    <name evidence="4" type="ORF">g.36668</name>
</gene>
<keyword evidence="1" id="KW-0963">Cytoplasm</keyword>
<dbReference type="GO" id="GO:0001731">
    <property type="term" value="P:formation of translation preinitiation complex"/>
    <property type="evidence" value="ECO:0007669"/>
    <property type="project" value="InterPro"/>
</dbReference>
<accession>A0A1B6LH92</accession>
<dbReference type="AlphaFoldDB" id="A0A1B6LH92"/>
<dbReference type="InterPro" id="IPR039759">
    <property type="entry name" value="eIF2D_SUI1"/>
</dbReference>
<dbReference type="InterPro" id="IPR001950">
    <property type="entry name" value="SUI1"/>
</dbReference>
<dbReference type="PROSITE" id="PS50296">
    <property type="entry name" value="SUI1"/>
    <property type="match status" value="1"/>
</dbReference>
<dbReference type="PANTHER" id="PTHR12217:SF4">
    <property type="entry name" value="EUKARYOTIC TRANSLATION INITIATION FACTOR 2D"/>
    <property type="match status" value="1"/>
</dbReference>
<dbReference type="InterPro" id="IPR048247">
    <property type="entry name" value="eIF2D_N"/>
</dbReference>
<dbReference type="InterPro" id="IPR058886">
    <property type="entry name" value="SWIB_eIF2D"/>
</dbReference>
<dbReference type="PANTHER" id="PTHR12217">
    <property type="entry name" value="EUKARYOTIC TRANSLATION INITIATION FACTOR 2D"/>
    <property type="match status" value="1"/>
</dbReference>
<dbReference type="InterPro" id="IPR015947">
    <property type="entry name" value="PUA-like_sf"/>
</dbReference>
<dbReference type="CDD" id="cd11608">
    <property type="entry name" value="eIF2D_C"/>
    <property type="match status" value="1"/>
</dbReference>
<dbReference type="Gene3D" id="3.30.780.10">
    <property type="entry name" value="SUI1-like domain"/>
    <property type="match status" value="1"/>
</dbReference>
<protein>
    <recommendedName>
        <fullName evidence="3">SUI1 domain-containing protein</fullName>
    </recommendedName>
</protein>
<dbReference type="Pfam" id="PF26291">
    <property type="entry name" value="SWIB_eIF2D"/>
    <property type="match status" value="1"/>
</dbReference>
<evidence type="ECO:0000256" key="1">
    <source>
        <dbReference type="ARBA" id="ARBA00022490"/>
    </source>
</evidence>
<proteinExistence type="predicted"/>
<dbReference type="SUPFAM" id="SSF55159">
    <property type="entry name" value="eIF1-like"/>
    <property type="match status" value="1"/>
</dbReference>
<dbReference type="Pfam" id="PF01253">
    <property type="entry name" value="SUI1"/>
    <property type="match status" value="1"/>
</dbReference>
<feature type="region of interest" description="Disordered" evidence="2">
    <location>
        <begin position="230"/>
        <end position="263"/>
    </location>
</feature>
<dbReference type="InterPro" id="IPR048248">
    <property type="entry name" value="PUA_eIF2d-like"/>
</dbReference>
<dbReference type="SUPFAM" id="SSF47592">
    <property type="entry name" value="SWIB/MDM2 domain"/>
    <property type="match status" value="1"/>
</dbReference>
<dbReference type="GO" id="GO:0003743">
    <property type="term" value="F:translation initiation factor activity"/>
    <property type="evidence" value="ECO:0007669"/>
    <property type="project" value="InterPro"/>
</dbReference>
<reference evidence="4" key="1">
    <citation type="submission" date="2015-11" db="EMBL/GenBank/DDBJ databases">
        <title>De novo transcriptome assembly of four potential Pierce s Disease insect vectors from Arizona vineyards.</title>
        <authorList>
            <person name="Tassone E.E."/>
        </authorList>
    </citation>
    <scope>NUCLEOTIDE SEQUENCE</scope>
</reference>
<feature type="compositionally biased region" description="Acidic residues" evidence="2">
    <location>
        <begin position="249"/>
        <end position="260"/>
    </location>
</feature>
<dbReference type="CDD" id="cd21156">
    <property type="entry name" value="PUA_eIF2d-like"/>
    <property type="match status" value="1"/>
</dbReference>
<dbReference type="InterPro" id="IPR057429">
    <property type="entry name" value="WH_eIF2D"/>
</dbReference>
<dbReference type="PROSITE" id="PS50890">
    <property type="entry name" value="PUA"/>
    <property type="match status" value="1"/>
</dbReference>
<dbReference type="Pfam" id="PF26292">
    <property type="entry name" value="PUA_elF2D"/>
    <property type="match status" value="1"/>
</dbReference>
<evidence type="ECO:0000259" key="3">
    <source>
        <dbReference type="PROSITE" id="PS50296"/>
    </source>
</evidence>
<evidence type="ECO:0000256" key="2">
    <source>
        <dbReference type="SAM" id="MobiDB-lite"/>
    </source>
</evidence>
<dbReference type="Gene3D" id="3.10.400.20">
    <property type="match status" value="1"/>
</dbReference>
<dbReference type="InterPro" id="IPR036885">
    <property type="entry name" value="SWIB_MDM2_dom_sf"/>
</dbReference>
<name>A0A1B6LH92_9HEMI</name>
<organism evidence="4">
    <name type="scientific">Graphocephala atropunctata</name>
    <dbReference type="NCBI Taxonomy" id="36148"/>
    <lineage>
        <taxon>Eukaryota</taxon>
        <taxon>Metazoa</taxon>
        <taxon>Ecdysozoa</taxon>
        <taxon>Arthropoda</taxon>
        <taxon>Hexapoda</taxon>
        <taxon>Insecta</taxon>
        <taxon>Pterygota</taxon>
        <taxon>Neoptera</taxon>
        <taxon>Paraneoptera</taxon>
        <taxon>Hemiptera</taxon>
        <taxon>Auchenorrhyncha</taxon>
        <taxon>Membracoidea</taxon>
        <taxon>Cicadellidae</taxon>
        <taxon>Cicadellinae</taxon>
        <taxon>Cicadellini</taxon>
        <taxon>Graphocephala</taxon>
    </lineage>
</organism>
<evidence type="ECO:0000313" key="4">
    <source>
        <dbReference type="EMBL" id="JAT23076.1"/>
    </source>
</evidence>
<feature type="domain" description="SUI1" evidence="3">
    <location>
        <begin position="494"/>
        <end position="566"/>
    </location>
</feature>
<dbReference type="EMBL" id="GEBQ01016901">
    <property type="protein sequence ID" value="JAT23076.1"/>
    <property type="molecule type" value="Transcribed_RNA"/>
</dbReference>